<dbReference type="InterPro" id="IPR018968">
    <property type="entry name" value="Phasin"/>
</dbReference>
<evidence type="ECO:0000313" key="2">
    <source>
        <dbReference type="EMBL" id="OSQ42927.1"/>
    </source>
</evidence>
<protein>
    <recommendedName>
        <fullName evidence="1">Phasin domain-containing protein</fullName>
    </recommendedName>
</protein>
<feature type="domain" description="Phasin" evidence="1">
    <location>
        <begin position="34"/>
        <end position="121"/>
    </location>
</feature>
<comment type="caution">
    <text evidence="2">The sequence shown here is derived from an EMBL/GenBank/DDBJ whole genome shotgun (WGS) entry which is preliminary data.</text>
</comment>
<gene>
    <name evidence="2" type="ORF">MGEO_20100</name>
</gene>
<evidence type="ECO:0000313" key="3">
    <source>
        <dbReference type="Proteomes" id="UP000193926"/>
    </source>
</evidence>
<name>A0A1X4N992_9RHOB</name>
<evidence type="ECO:0000259" key="1">
    <source>
        <dbReference type="Pfam" id="PF09361"/>
    </source>
</evidence>
<keyword evidence="3" id="KW-1185">Reference proteome</keyword>
<dbReference type="OrthoDB" id="8138512at2"/>
<sequence>MAKTKTKPSHDADFSEILKSMQATLSVAPFVAPQIEQFWDTQDTILNETQRFAAHWFARRHQAVQSSLNTARALTTGEARDPLSAVTLLMDWQKQSTERMIDDAQDWFETFSRCAEHAVKTETATLEETADLAQKATKSAKSEPV</sequence>
<dbReference type="Pfam" id="PF09361">
    <property type="entry name" value="Phasin_2"/>
    <property type="match status" value="1"/>
</dbReference>
<organism evidence="2 3">
    <name type="scientific">Marivita geojedonensis</name>
    <dbReference type="NCBI Taxonomy" id="1123756"/>
    <lineage>
        <taxon>Bacteria</taxon>
        <taxon>Pseudomonadati</taxon>
        <taxon>Pseudomonadota</taxon>
        <taxon>Alphaproteobacteria</taxon>
        <taxon>Rhodobacterales</taxon>
        <taxon>Roseobacteraceae</taxon>
        <taxon>Marivita</taxon>
    </lineage>
</organism>
<dbReference type="AlphaFoldDB" id="A0A1X4N992"/>
<accession>A0A1X4N992</accession>
<reference evidence="2 3" key="1">
    <citation type="submission" date="2014-03" db="EMBL/GenBank/DDBJ databases">
        <title>The draft genome sequence of Marivita geojedonensis KCTC 23882.</title>
        <authorList>
            <person name="Lai Q."/>
            <person name="Shao Z."/>
        </authorList>
    </citation>
    <scope>NUCLEOTIDE SEQUENCE [LARGE SCALE GENOMIC DNA]</scope>
    <source>
        <strain evidence="2 3">DPG-138</strain>
    </source>
</reference>
<proteinExistence type="predicted"/>
<dbReference type="Proteomes" id="UP000193926">
    <property type="component" value="Unassembled WGS sequence"/>
</dbReference>
<dbReference type="EMBL" id="JFKC01000040">
    <property type="protein sequence ID" value="OSQ42927.1"/>
    <property type="molecule type" value="Genomic_DNA"/>
</dbReference>
<dbReference type="RefSeq" id="WP_085641546.1">
    <property type="nucleotide sequence ID" value="NZ_JFKC01000040.1"/>
</dbReference>